<keyword evidence="1" id="KW-0812">Transmembrane</keyword>
<organism evidence="2 3">
    <name type="scientific">Psychroserpens algicola</name>
    <dbReference type="NCBI Taxonomy" id="1719034"/>
    <lineage>
        <taxon>Bacteria</taxon>
        <taxon>Pseudomonadati</taxon>
        <taxon>Bacteroidota</taxon>
        <taxon>Flavobacteriia</taxon>
        <taxon>Flavobacteriales</taxon>
        <taxon>Flavobacteriaceae</taxon>
        <taxon>Psychroserpens</taxon>
    </lineage>
</organism>
<evidence type="ECO:0000256" key="1">
    <source>
        <dbReference type="SAM" id="Phobius"/>
    </source>
</evidence>
<gene>
    <name evidence="2" type="ORF">MUY34_08870</name>
</gene>
<dbReference type="EMBL" id="JALPQF010000007">
    <property type="protein sequence ID" value="MCK8480731.1"/>
    <property type="molecule type" value="Genomic_DNA"/>
</dbReference>
<proteinExistence type="predicted"/>
<evidence type="ECO:0000313" key="3">
    <source>
        <dbReference type="Proteomes" id="UP001203687"/>
    </source>
</evidence>
<comment type="caution">
    <text evidence="2">The sequence shown here is derived from an EMBL/GenBank/DDBJ whole genome shotgun (WGS) entry which is preliminary data.</text>
</comment>
<protein>
    <recommendedName>
        <fullName evidence="4">Tetratricopeptide repeat protein</fullName>
    </recommendedName>
</protein>
<dbReference type="Proteomes" id="UP001203687">
    <property type="component" value="Unassembled WGS sequence"/>
</dbReference>
<keyword evidence="1" id="KW-0472">Membrane</keyword>
<evidence type="ECO:0000313" key="2">
    <source>
        <dbReference type="EMBL" id="MCK8480731.1"/>
    </source>
</evidence>
<reference evidence="2" key="1">
    <citation type="submission" date="2022-04" db="EMBL/GenBank/DDBJ databases">
        <authorList>
            <person name="Ren T."/>
        </authorList>
    </citation>
    <scope>NUCLEOTIDE SEQUENCE</scope>
    <source>
        <strain evidence="2">F63249</strain>
    </source>
</reference>
<keyword evidence="3" id="KW-1185">Reference proteome</keyword>
<evidence type="ECO:0008006" key="4">
    <source>
        <dbReference type="Google" id="ProtNLM"/>
    </source>
</evidence>
<accession>A0ABT0H8Q3</accession>
<keyword evidence="1" id="KW-1133">Transmembrane helix</keyword>
<feature type="transmembrane region" description="Helical" evidence="1">
    <location>
        <begin position="52"/>
        <end position="70"/>
    </location>
</feature>
<dbReference type="RefSeq" id="WP_204345296.1">
    <property type="nucleotide sequence ID" value="NZ_JACNMJ010000002.1"/>
</dbReference>
<sequence length="164" mass="18852">MAGYMGFGMASWIYKQRPKKAFSKRKRKPTCNTLPTYNRTFKLQPSKTSGNLYILISLLLIGLLFVAVYTKVPDFMEHSKTIEIQKQKRIEYSNNSAFEFLMSSGWRRLRSNNLAGAYSEFKLAYDIYPDHEGLYELLVETLGALCVDENSYCKALDDLLDSSL</sequence>
<name>A0ABT0H8Q3_9FLAO</name>